<dbReference type="SUPFAM" id="SSF52980">
    <property type="entry name" value="Restriction endonuclease-like"/>
    <property type="match status" value="1"/>
</dbReference>
<evidence type="ECO:0000256" key="13">
    <source>
        <dbReference type="ARBA" id="ARBA00034808"/>
    </source>
</evidence>
<dbReference type="PANTHER" id="PTHR11070:SF55">
    <property type="entry name" value="DNA 3'-5' HELICASE"/>
    <property type="match status" value="1"/>
</dbReference>
<feature type="domain" description="UvrD-like helicase ATP-binding" evidence="16">
    <location>
        <begin position="22"/>
        <end position="364"/>
    </location>
</feature>
<evidence type="ECO:0000256" key="5">
    <source>
        <dbReference type="ARBA" id="ARBA00022801"/>
    </source>
</evidence>
<evidence type="ECO:0000256" key="3">
    <source>
        <dbReference type="ARBA" id="ARBA00022741"/>
    </source>
</evidence>
<evidence type="ECO:0000256" key="2">
    <source>
        <dbReference type="ARBA" id="ARBA00022722"/>
    </source>
</evidence>
<keyword evidence="6 15" id="KW-0347">Helicase</keyword>
<dbReference type="GO" id="GO:0004386">
    <property type="term" value="F:helicase activity"/>
    <property type="evidence" value="ECO:0007669"/>
    <property type="project" value="UniProtKB-KW"/>
</dbReference>
<keyword evidence="5 15" id="KW-0378">Hydrolase</keyword>
<keyword evidence="19" id="KW-1185">Reference proteome</keyword>
<dbReference type="InterPro" id="IPR011335">
    <property type="entry name" value="Restrct_endonuc-II-like"/>
</dbReference>
<keyword evidence="10" id="KW-0234">DNA repair</keyword>
<dbReference type="PROSITE" id="PS51217">
    <property type="entry name" value="UVRD_HELICASE_CTER"/>
    <property type="match status" value="1"/>
</dbReference>
<dbReference type="InterPro" id="IPR014016">
    <property type="entry name" value="UvrD-like_ATP-bd"/>
</dbReference>
<evidence type="ECO:0000256" key="15">
    <source>
        <dbReference type="PROSITE-ProRule" id="PRU00560"/>
    </source>
</evidence>
<dbReference type="PROSITE" id="PS51198">
    <property type="entry name" value="UVRD_HELICASE_ATP_BIND"/>
    <property type="match status" value="1"/>
</dbReference>
<evidence type="ECO:0000256" key="7">
    <source>
        <dbReference type="ARBA" id="ARBA00022839"/>
    </source>
</evidence>
<comment type="caution">
    <text evidence="18">The sequence shown here is derived from an EMBL/GenBank/DDBJ whole genome shotgun (WGS) entry which is preliminary data.</text>
</comment>
<dbReference type="Gene3D" id="1.10.486.10">
    <property type="entry name" value="PCRA, domain 4"/>
    <property type="match status" value="1"/>
</dbReference>
<reference evidence="18 19" key="1">
    <citation type="submission" date="2023-07" db="EMBL/GenBank/DDBJ databases">
        <title>Nocardioides sp. nov WY-20 isolated from soil.</title>
        <authorList>
            <person name="Liu B."/>
            <person name="Wan Y."/>
        </authorList>
    </citation>
    <scope>NUCLEOTIDE SEQUENCE [LARGE SCALE GENOMIC DNA]</scope>
    <source>
        <strain evidence="18 19">WY-20</strain>
    </source>
</reference>
<organism evidence="18 19">
    <name type="scientific">Nocardioides jiangxiensis</name>
    <dbReference type="NCBI Taxonomy" id="3064524"/>
    <lineage>
        <taxon>Bacteria</taxon>
        <taxon>Bacillati</taxon>
        <taxon>Actinomycetota</taxon>
        <taxon>Actinomycetes</taxon>
        <taxon>Propionibacteriales</taxon>
        <taxon>Nocardioidaceae</taxon>
        <taxon>Nocardioides</taxon>
    </lineage>
</organism>
<accession>A0ABT9AZN6</accession>
<dbReference type="InterPro" id="IPR013986">
    <property type="entry name" value="DExx_box_DNA_helicase_dom_sf"/>
</dbReference>
<dbReference type="Gene3D" id="3.40.50.300">
    <property type="entry name" value="P-loop containing nucleotide triphosphate hydrolases"/>
    <property type="match status" value="3"/>
</dbReference>
<protein>
    <recommendedName>
        <fullName evidence="13">DNA 3'-5' helicase</fullName>
        <ecNumber evidence="13">5.6.2.4</ecNumber>
    </recommendedName>
</protein>
<keyword evidence="9" id="KW-0238">DNA-binding</keyword>
<dbReference type="PANTHER" id="PTHR11070">
    <property type="entry name" value="UVRD / RECB / PCRA DNA HELICASE FAMILY MEMBER"/>
    <property type="match status" value="1"/>
</dbReference>
<name>A0ABT9AZN6_9ACTN</name>
<evidence type="ECO:0000256" key="10">
    <source>
        <dbReference type="ARBA" id="ARBA00023204"/>
    </source>
</evidence>
<keyword evidence="4" id="KW-0227">DNA damage</keyword>
<keyword evidence="7" id="KW-0269">Exonuclease</keyword>
<keyword evidence="2" id="KW-0540">Nuclease</keyword>
<keyword evidence="11" id="KW-0413">Isomerase</keyword>
<evidence type="ECO:0000256" key="12">
    <source>
        <dbReference type="ARBA" id="ARBA00034617"/>
    </source>
</evidence>
<dbReference type="EMBL" id="JAUQTA010000001">
    <property type="protein sequence ID" value="MDO7867433.1"/>
    <property type="molecule type" value="Genomic_DNA"/>
</dbReference>
<dbReference type="Gene3D" id="1.10.10.160">
    <property type="match status" value="1"/>
</dbReference>
<dbReference type="EC" id="5.6.2.4" evidence="13"/>
<comment type="catalytic activity">
    <reaction evidence="12">
        <text>Couples ATP hydrolysis with the unwinding of duplex DNA by translocating in the 3'-5' direction.</text>
        <dbReference type="EC" id="5.6.2.4"/>
    </reaction>
</comment>
<evidence type="ECO:0000259" key="17">
    <source>
        <dbReference type="PROSITE" id="PS51217"/>
    </source>
</evidence>
<comment type="catalytic activity">
    <reaction evidence="14">
        <text>ATP + H2O = ADP + phosphate + H(+)</text>
        <dbReference type="Rhea" id="RHEA:13065"/>
        <dbReference type="ChEBI" id="CHEBI:15377"/>
        <dbReference type="ChEBI" id="CHEBI:15378"/>
        <dbReference type="ChEBI" id="CHEBI:30616"/>
        <dbReference type="ChEBI" id="CHEBI:43474"/>
        <dbReference type="ChEBI" id="CHEBI:456216"/>
        <dbReference type="EC" id="5.6.2.4"/>
    </reaction>
</comment>
<comment type="similarity">
    <text evidence="1">Belongs to the helicase family. UvrD subfamily.</text>
</comment>
<evidence type="ECO:0000259" key="16">
    <source>
        <dbReference type="PROSITE" id="PS51198"/>
    </source>
</evidence>
<evidence type="ECO:0000256" key="4">
    <source>
        <dbReference type="ARBA" id="ARBA00022763"/>
    </source>
</evidence>
<dbReference type="Gene3D" id="3.90.320.10">
    <property type="match status" value="1"/>
</dbReference>
<dbReference type="InterPro" id="IPR000212">
    <property type="entry name" value="DNA_helicase_UvrD/REP"/>
</dbReference>
<gene>
    <name evidence="18" type="ORF">Q5722_03535</name>
</gene>
<evidence type="ECO:0000256" key="6">
    <source>
        <dbReference type="ARBA" id="ARBA00022806"/>
    </source>
</evidence>
<evidence type="ECO:0000256" key="11">
    <source>
        <dbReference type="ARBA" id="ARBA00023235"/>
    </source>
</evidence>
<dbReference type="RefSeq" id="WP_305026834.1">
    <property type="nucleotide sequence ID" value="NZ_JAUQTA010000001.1"/>
</dbReference>
<keyword evidence="8 15" id="KW-0067">ATP-binding</keyword>
<evidence type="ECO:0000313" key="18">
    <source>
        <dbReference type="EMBL" id="MDO7867433.1"/>
    </source>
</evidence>
<dbReference type="GO" id="GO:0016787">
    <property type="term" value="F:hydrolase activity"/>
    <property type="evidence" value="ECO:0007669"/>
    <property type="project" value="UniProtKB-KW"/>
</dbReference>
<evidence type="ECO:0000256" key="9">
    <source>
        <dbReference type="ARBA" id="ARBA00023125"/>
    </source>
</evidence>
<proteinExistence type="inferred from homology"/>
<dbReference type="SUPFAM" id="SSF52540">
    <property type="entry name" value="P-loop containing nucleoside triphosphate hydrolases"/>
    <property type="match status" value="1"/>
</dbReference>
<dbReference type="InterPro" id="IPR027417">
    <property type="entry name" value="P-loop_NTPase"/>
</dbReference>
<dbReference type="InterPro" id="IPR011604">
    <property type="entry name" value="PDDEXK-like_dom_sf"/>
</dbReference>
<feature type="binding site" evidence="15">
    <location>
        <begin position="43"/>
        <end position="50"/>
    </location>
    <ligand>
        <name>ATP</name>
        <dbReference type="ChEBI" id="CHEBI:30616"/>
    </ligand>
</feature>
<dbReference type="Proteomes" id="UP001233314">
    <property type="component" value="Unassembled WGS sequence"/>
</dbReference>
<dbReference type="InterPro" id="IPR014017">
    <property type="entry name" value="DNA_helicase_UvrD-like_C"/>
</dbReference>
<dbReference type="InterPro" id="IPR038726">
    <property type="entry name" value="PDDEXK_AddAB-type"/>
</dbReference>
<evidence type="ECO:0000256" key="1">
    <source>
        <dbReference type="ARBA" id="ARBA00009922"/>
    </source>
</evidence>
<feature type="domain" description="UvrD-like helicase C-terminal" evidence="17">
    <location>
        <begin position="365"/>
        <end position="674"/>
    </location>
</feature>
<dbReference type="Pfam" id="PF12705">
    <property type="entry name" value="PDDEXK_1"/>
    <property type="match status" value="1"/>
</dbReference>
<dbReference type="Pfam" id="PF13361">
    <property type="entry name" value="UvrD_C"/>
    <property type="match status" value="2"/>
</dbReference>
<evidence type="ECO:0000256" key="14">
    <source>
        <dbReference type="ARBA" id="ARBA00048988"/>
    </source>
</evidence>
<sequence>MNGPHLRIETPEDLQRLMRTDYAPSAQQWQAISAPLEPAVVIAGAGSGKTTLMAARVVYLVATGQVRPEEVLGLTFTTKAAAELRVRIREALERAGVMEPVIGADGEPEDVLEPTVATYNAYASTLLADHGLRMGHEPDTRVITDAARYQLGARVVDRYTGDVRLLSDHPPTVIQGLLALDGAMTEHLVGPDDVRRVDARAWEGFGQALARAQADLADGKRVKTHVDALAGVLNVIERRGELLGLVASYRRLKRDLGLMDFADQIELGARLAVEQPEVGEIERARFKVVLLDEYQDTSVAQAIMLSRLFGEAHPVTAVGDPNQAIYGWRGASVSNILNFADAFPAITGPSGVRVHPLTVNRRSERRILDVANRLAQPLLEKFAQVAPLEAPESAGEGTVEARTFATYADELAWLAAEVAAAHTGEKHGRWSDIGVLVRDNAHAADVFDALTGAGIPVEIVGLSGLLRLPEVAEIVATLHLLHDVTANAALLTLLTGPRWAIGARDLKLLGQRAAEIAGRGGRQEAAGIDQQLTEIADGVDPAEVASLGDALDDPGDLPYSPEARERFALLSAELRLLRMHASDPLLDVVRRIIDASGVDVELAAAVSPAAAARRDNLDLFVKAVADFQAVDGDVSLAALLAYLTAEDDQGNGLDVATPTEADSVKLLTVHRSKGLEWETVFCVGVCETRFPSNRSRTLWTSSPSVLPAELRGDAVDQPMLDGWDKKALDAYREATRAHGAEEELRLGYVAFTRAAQRLVVSSYQWGARKTPYGPSAYQRVVRDALVEWGIPPEGWLDVPAKGETNPLDEVDPSVAWPLTGVGREAQLRREAAARVRGVDLAAPEDDVDLVHAAVVQEWDAELDRLIAEARAERSTEIAVPMPSSLSATSLARLRDDPTSFARDLARPMPRKPSAAARFGTRFHAWVEARFGQQQLIGLDELPGAGDAEIDEAELRELVAAFEAGEFADRVPVAVEPPFALVLGADGTGQVVRGRIDAVYAEPDGGFLVIDWKTSKAETADPLQLAVYRLAWAELMGVPVEAVRAAFHYVRTGHTVVHDDLPGRDALESLLRP</sequence>
<dbReference type="Pfam" id="PF00580">
    <property type="entry name" value="UvrD-helicase"/>
    <property type="match status" value="1"/>
</dbReference>
<evidence type="ECO:0000256" key="8">
    <source>
        <dbReference type="ARBA" id="ARBA00022840"/>
    </source>
</evidence>
<evidence type="ECO:0000313" key="19">
    <source>
        <dbReference type="Proteomes" id="UP001233314"/>
    </source>
</evidence>
<dbReference type="CDD" id="cd17932">
    <property type="entry name" value="DEXQc_UvrD"/>
    <property type="match status" value="1"/>
</dbReference>
<keyword evidence="3 15" id="KW-0547">Nucleotide-binding</keyword>